<dbReference type="NCBIfam" id="TIGR01509">
    <property type="entry name" value="HAD-SF-IA-v3"/>
    <property type="match status" value="1"/>
</dbReference>
<dbReference type="SFLD" id="SFLDG01129">
    <property type="entry name" value="C1.5:_HAD__Beta-PGM__Phosphata"/>
    <property type="match status" value="1"/>
</dbReference>
<gene>
    <name evidence="1" type="ORF">SD70_23845</name>
</gene>
<dbReference type="RefSeq" id="WP_041050354.1">
    <property type="nucleotide sequence ID" value="NZ_JXAK01000050.1"/>
</dbReference>
<dbReference type="InterPro" id="IPR036412">
    <property type="entry name" value="HAD-like_sf"/>
</dbReference>
<reference evidence="1 2" key="1">
    <citation type="submission" date="2014-12" db="EMBL/GenBank/DDBJ databases">
        <title>Draft genome sequence of Paenibacillus kamchatkensis strain B-2647.</title>
        <authorList>
            <person name="Karlyshev A.V."/>
            <person name="Kudryashova E.B."/>
        </authorList>
    </citation>
    <scope>NUCLEOTIDE SEQUENCE [LARGE SCALE GENOMIC DNA]</scope>
    <source>
        <strain evidence="1 2">VKM B-2647</strain>
    </source>
</reference>
<dbReference type="PANTHER" id="PTHR43434">
    <property type="entry name" value="PHOSPHOGLYCOLATE PHOSPHATASE"/>
    <property type="match status" value="1"/>
</dbReference>
<dbReference type="Pfam" id="PF13419">
    <property type="entry name" value="HAD_2"/>
    <property type="match status" value="1"/>
</dbReference>
<evidence type="ECO:0000313" key="1">
    <source>
        <dbReference type="EMBL" id="KIL38821.1"/>
    </source>
</evidence>
<dbReference type="InterPro" id="IPR050155">
    <property type="entry name" value="HAD-like_hydrolase_sf"/>
</dbReference>
<dbReference type="InterPro" id="IPR023198">
    <property type="entry name" value="PGP-like_dom2"/>
</dbReference>
<dbReference type="InterPro" id="IPR006439">
    <property type="entry name" value="HAD-SF_hydro_IA"/>
</dbReference>
<dbReference type="InterPro" id="IPR023214">
    <property type="entry name" value="HAD_sf"/>
</dbReference>
<protein>
    <submittedName>
        <fullName evidence="1">Pyrophosphatase</fullName>
    </submittedName>
</protein>
<proteinExistence type="predicted"/>
<dbReference type="EMBL" id="JXAK01000050">
    <property type="protein sequence ID" value="KIL38821.1"/>
    <property type="molecule type" value="Genomic_DNA"/>
</dbReference>
<dbReference type="NCBIfam" id="NF009804">
    <property type="entry name" value="PRK13288.1"/>
    <property type="match status" value="1"/>
</dbReference>
<sequence>MITTVLFDLDGTIVDTNELIIQSFLYALEGVPAKPLTREVIIPNMGGALTDQLRLFSGKNDVDDLVRKYREFNISRHDELVREFPEVKDTLAELRRRGLRLGVVTSKVRNTTEMGLKLCGLRDFMDIVVTVDDVQKPKPDPEGIRKALAALGAKPEQAIMVGDSHYDIEAAKNAGARSVGVAWSLKGEAYLQQFRPDDIIQSMSELLEVVDRANG</sequence>
<dbReference type="Gene3D" id="3.40.50.1000">
    <property type="entry name" value="HAD superfamily/HAD-like"/>
    <property type="match status" value="1"/>
</dbReference>
<dbReference type="InterPro" id="IPR041492">
    <property type="entry name" value="HAD_2"/>
</dbReference>
<dbReference type="Gene3D" id="1.10.150.240">
    <property type="entry name" value="Putative phosphatase, domain 2"/>
    <property type="match status" value="1"/>
</dbReference>
<comment type="caution">
    <text evidence="1">The sequence shown here is derived from an EMBL/GenBank/DDBJ whole genome shotgun (WGS) entry which is preliminary data.</text>
</comment>
<keyword evidence="2" id="KW-1185">Reference proteome</keyword>
<dbReference type="Proteomes" id="UP000031967">
    <property type="component" value="Unassembled WGS sequence"/>
</dbReference>
<dbReference type="SFLD" id="SFLDG01135">
    <property type="entry name" value="C1.5.6:_HAD__Beta-PGM__Phospha"/>
    <property type="match status" value="1"/>
</dbReference>
<dbReference type="PRINTS" id="PR00413">
    <property type="entry name" value="HADHALOGNASE"/>
</dbReference>
<evidence type="ECO:0000313" key="2">
    <source>
        <dbReference type="Proteomes" id="UP000031967"/>
    </source>
</evidence>
<accession>A0ABR5ACR1</accession>
<dbReference type="NCBIfam" id="TIGR01549">
    <property type="entry name" value="HAD-SF-IA-v1"/>
    <property type="match status" value="1"/>
</dbReference>
<dbReference type="PANTHER" id="PTHR43434:SF26">
    <property type="entry name" value="PYROPHOSPHATASE PPAX"/>
    <property type="match status" value="1"/>
</dbReference>
<dbReference type="SFLD" id="SFLDS00003">
    <property type="entry name" value="Haloacid_Dehalogenase"/>
    <property type="match status" value="1"/>
</dbReference>
<name>A0ABR5ACR1_9BACL</name>
<organism evidence="1 2">
    <name type="scientific">Gordoniibacillus kamchatkensis</name>
    <dbReference type="NCBI Taxonomy" id="1590651"/>
    <lineage>
        <taxon>Bacteria</taxon>
        <taxon>Bacillati</taxon>
        <taxon>Bacillota</taxon>
        <taxon>Bacilli</taxon>
        <taxon>Bacillales</taxon>
        <taxon>Paenibacillaceae</taxon>
        <taxon>Gordoniibacillus</taxon>
    </lineage>
</organism>
<dbReference type="SUPFAM" id="SSF56784">
    <property type="entry name" value="HAD-like"/>
    <property type="match status" value="1"/>
</dbReference>